<dbReference type="InterPro" id="IPR013083">
    <property type="entry name" value="Znf_RING/FYVE/PHD"/>
</dbReference>
<name>A0A6C0KVI4_9ZZZZ</name>
<organism evidence="5">
    <name type="scientific">viral metagenome</name>
    <dbReference type="NCBI Taxonomy" id="1070528"/>
    <lineage>
        <taxon>unclassified sequences</taxon>
        <taxon>metagenomes</taxon>
        <taxon>organismal metagenomes</taxon>
    </lineage>
</organism>
<keyword evidence="2" id="KW-0863">Zinc-finger</keyword>
<dbReference type="Gene3D" id="3.30.40.10">
    <property type="entry name" value="Zinc/RING finger domain, C3HC4 (zinc finger)"/>
    <property type="match status" value="1"/>
</dbReference>
<dbReference type="InterPro" id="IPR001841">
    <property type="entry name" value="Znf_RING"/>
</dbReference>
<dbReference type="EMBL" id="MN740989">
    <property type="protein sequence ID" value="QHU21263.1"/>
    <property type="molecule type" value="Genomic_DNA"/>
</dbReference>
<evidence type="ECO:0000256" key="1">
    <source>
        <dbReference type="ARBA" id="ARBA00022723"/>
    </source>
</evidence>
<evidence type="ECO:0000256" key="2">
    <source>
        <dbReference type="ARBA" id="ARBA00022771"/>
    </source>
</evidence>
<dbReference type="SUPFAM" id="SSF57850">
    <property type="entry name" value="RING/U-box"/>
    <property type="match status" value="1"/>
</dbReference>
<dbReference type="InterPro" id="IPR027370">
    <property type="entry name" value="Znf-RING_euk"/>
</dbReference>
<evidence type="ECO:0000259" key="4">
    <source>
        <dbReference type="PROSITE" id="PS50089"/>
    </source>
</evidence>
<dbReference type="AlphaFoldDB" id="A0A6C0KVI4"/>
<accession>A0A6C0KVI4</accession>
<dbReference type="PROSITE" id="PS00518">
    <property type="entry name" value="ZF_RING_1"/>
    <property type="match status" value="1"/>
</dbReference>
<dbReference type="InterPro" id="IPR017907">
    <property type="entry name" value="Znf_RING_CS"/>
</dbReference>
<keyword evidence="3" id="KW-0862">Zinc</keyword>
<keyword evidence="1" id="KW-0479">Metal-binding</keyword>
<evidence type="ECO:0000313" key="5">
    <source>
        <dbReference type="EMBL" id="QHU21263.1"/>
    </source>
</evidence>
<protein>
    <recommendedName>
        <fullName evidence="4">RING-type domain-containing protein</fullName>
    </recommendedName>
</protein>
<evidence type="ECO:0000256" key="3">
    <source>
        <dbReference type="ARBA" id="ARBA00022833"/>
    </source>
</evidence>
<feature type="domain" description="RING-type" evidence="4">
    <location>
        <begin position="203"/>
        <end position="249"/>
    </location>
</feature>
<dbReference type="GO" id="GO:0008270">
    <property type="term" value="F:zinc ion binding"/>
    <property type="evidence" value="ECO:0007669"/>
    <property type="project" value="UniProtKB-KW"/>
</dbReference>
<sequence length="273" mass="32157">MQNTNIILQEENTSTLNKSKCSGCRLPGHNIRKCNDNSVFVIRSYYECWFKNITQNKFREIDNMQFDSELWYNILYHPGNFNFKYEIDKLEIPIRHLRIINVNKITTGKNKNHLTHLFISTQLESLVESIENGRFHIQNDYILKIILCLKKYHLSLSNDCDNTDAFVNYHYEMLSMFDDSSQKIKLNCLNRNQEENDDTTFECAICLNTDKVVETGVVTNCNHTFCCECIQSMFLHYENKKNICCAICREDFKVLTLHNEAILHKLANFSFII</sequence>
<proteinExistence type="predicted"/>
<dbReference type="PROSITE" id="PS50089">
    <property type="entry name" value="ZF_RING_2"/>
    <property type="match status" value="1"/>
</dbReference>
<dbReference type="Pfam" id="PF13445">
    <property type="entry name" value="zf-RING_UBOX"/>
    <property type="match status" value="1"/>
</dbReference>
<reference evidence="5" key="1">
    <citation type="journal article" date="2020" name="Nature">
        <title>Giant virus diversity and host interactions through global metagenomics.</title>
        <authorList>
            <person name="Schulz F."/>
            <person name="Roux S."/>
            <person name="Paez-Espino D."/>
            <person name="Jungbluth S."/>
            <person name="Walsh D.A."/>
            <person name="Denef V.J."/>
            <person name="McMahon K.D."/>
            <person name="Konstantinidis K.T."/>
            <person name="Eloe-Fadrosh E.A."/>
            <person name="Kyrpides N.C."/>
            <person name="Woyke T."/>
        </authorList>
    </citation>
    <scope>NUCLEOTIDE SEQUENCE</scope>
    <source>
        <strain evidence="5">GVMAG-S-3300013094-109</strain>
    </source>
</reference>
<dbReference type="SMART" id="SM00184">
    <property type="entry name" value="RING"/>
    <property type="match status" value="1"/>
</dbReference>